<proteinExistence type="predicted"/>
<feature type="compositionally biased region" description="Polar residues" evidence="1">
    <location>
        <begin position="817"/>
        <end position="836"/>
    </location>
</feature>
<feature type="region of interest" description="Disordered" evidence="1">
    <location>
        <begin position="439"/>
        <end position="482"/>
    </location>
</feature>
<dbReference type="PANTHER" id="PTHR21831">
    <property type="entry name" value="MICROTUBULE-ASSOCIATED PROTEIN 10"/>
    <property type="match status" value="1"/>
</dbReference>
<dbReference type="RefSeq" id="XP_066917043.1">
    <property type="nucleotide sequence ID" value="XM_067060942.1"/>
</dbReference>
<feature type="compositionally biased region" description="Polar residues" evidence="1">
    <location>
        <begin position="654"/>
        <end position="678"/>
    </location>
</feature>
<feature type="compositionally biased region" description="Polar residues" evidence="1">
    <location>
        <begin position="619"/>
        <end position="633"/>
    </location>
</feature>
<dbReference type="GO" id="GO:0031122">
    <property type="term" value="P:cytoplasmic microtubule organization"/>
    <property type="evidence" value="ECO:0007669"/>
    <property type="project" value="TreeGrafter"/>
</dbReference>
<dbReference type="AlphaFoldDB" id="A0A7M5X754"/>
<feature type="region of interest" description="Disordered" evidence="1">
    <location>
        <begin position="847"/>
        <end position="866"/>
    </location>
</feature>
<protein>
    <submittedName>
        <fullName evidence="2">Uncharacterized protein</fullName>
    </submittedName>
</protein>
<feature type="compositionally biased region" description="Low complexity" evidence="1">
    <location>
        <begin position="788"/>
        <end position="809"/>
    </location>
</feature>
<dbReference type="OrthoDB" id="5990466at2759"/>
<organism evidence="2 3">
    <name type="scientific">Clytia hemisphaerica</name>
    <dbReference type="NCBI Taxonomy" id="252671"/>
    <lineage>
        <taxon>Eukaryota</taxon>
        <taxon>Metazoa</taxon>
        <taxon>Cnidaria</taxon>
        <taxon>Hydrozoa</taxon>
        <taxon>Hydroidolina</taxon>
        <taxon>Leptothecata</taxon>
        <taxon>Obeliida</taxon>
        <taxon>Clytiidae</taxon>
        <taxon>Clytia</taxon>
    </lineage>
</organism>
<dbReference type="PANTHER" id="PTHR21831:SF2">
    <property type="entry name" value="MICROTUBULE-ASSOCIATED PROTEIN 10"/>
    <property type="match status" value="1"/>
</dbReference>
<sequence length="866" mass="98066">MPMEECLFSLELYIQDIQNLELDCGIPAVAFRFLDYPTIIIYYTELSNIDDINQKMNSDDLTGTCVAGDFDSLRNSLDGYSFNKGKSCLFKQAFEKLKKSVQQIPLYITLVDCIYKDESKKQPKLLGVASLPLLSLIKDVKKMRGESGIDSLAVASKKEKIQLFDLMGTIVGSIRFHLKLTCYGNSLLRHVTVQEKKDTHINILLNNLSLEEENANAGARKVKEPSQLKGQSKTPEPLHEIFPADGTKAINVNEPKFTKDTSWQIRKKKKIRRMKRETSYEEIITEHDNMFRPPPLFLNLQPDENHRIDEVSISSEERIKRKSRYLTETKFEEYEEEGISSFTEDEEPVTERWVKGTRGYRMKMAPDEGYRKNDTEIPSDSIETKTDSEHMTFKHVKKSMPILCSLVSEIAKFNQFLNGEENRKTVNTKPNHCDCTKSEPLVSEIASPNDQKKKVNFPKEKSIDSKNERNNSQKPLDRPKVKTTIPRTAKLKRDYEGEKAKRQKKLTTRKKALPYGLTRTQKLRYAMTHQGEIPRNQEVNNNSNNLYSIDDLNTLEKYEEVYDEKEAAHPAQEQLKDVGIPTTQKTSQLVDASIQTSLERLMTEIIKETQSDEKDASYTGENSGNKQTASQVGFHSPNEPRPISPSKLFDDNKTWSTTSLTNQNTILENTANQDSYFTSRDEKTTNRKPSFNNGYSDESFASEGTISGTSSVSLPLVSNYTDSASPMKIDDTIKQSSAKSFSLDPRRSVQSMTSRQSSHPQSAISRTLKSSDGESLRSKTRTNSNMTRHSSQSSRYSNQSQSSKSSRGSPVEGPKQSAYSPMKSNYRRPSSGDQQANVLNVNIPTAFGVSDTLQTTSSFGDSLDFK</sequence>
<evidence type="ECO:0000256" key="1">
    <source>
        <dbReference type="SAM" id="MobiDB-lite"/>
    </source>
</evidence>
<dbReference type="EnsemblMetazoa" id="CLYHEMT018828.1">
    <property type="protein sequence ID" value="CLYHEMP018828.1"/>
    <property type="gene ID" value="CLYHEMG018828"/>
</dbReference>
<dbReference type="GO" id="GO:0005813">
    <property type="term" value="C:centrosome"/>
    <property type="evidence" value="ECO:0007669"/>
    <property type="project" value="TreeGrafter"/>
</dbReference>
<feature type="compositionally biased region" description="Polar residues" evidence="1">
    <location>
        <begin position="748"/>
        <end position="768"/>
    </location>
</feature>
<feature type="compositionally biased region" description="Polar residues" evidence="1">
    <location>
        <begin position="851"/>
        <end position="860"/>
    </location>
</feature>
<dbReference type="GO" id="GO:0051256">
    <property type="term" value="P:mitotic spindle midzone assembly"/>
    <property type="evidence" value="ECO:0007669"/>
    <property type="project" value="TreeGrafter"/>
</dbReference>
<dbReference type="GO" id="GO:0005881">
    <property type="term" value="C:cytoplasmic microtubule"/>
    <property type="evidence" value="ECO:0007669"/>
    <property type="project" value="TreeGrafter"/>
</dbReference>
<evidence type="ECO:0000313" key="2">
    <source>
        <dbReference type="EnsemblMetazoa" id="CLYHEMP018828.1"/>
    </source>
</evidence>
<reference evidence="2" key="1">
    <citation type="submission" date="2021-01" db="UniProtKB">
        <authorList>
            <consortium name="EnsemblMetazoa"/>
        </authorList>
    </citation>
    <scope>IDENTIFICATION</scope>
</reference>
<feature type="region of interest" description="Disordered" evidence="1">
    <location>
        <begin position="608"/>
        <end position="836"/>
    </location>
</feature>
<feature type="compositionally biased region" description="Basic and acidic residues" evidence="1">
    <location>
        <begin position="450"/>
        <end position="480"/>
    </location>
</feature>
<accession>A0A7M5X754</accession>
<dbReference type="GeneID" id="136804242"/>
<dbReference type="GO" id="GO:1990023">
    <property type="term" value="C:mitotic spindle midzone"/>
    <property type="evidence" value="ECO:0007669"/>
    <property type="project" value="TreeGrafter"/>
</dbReference>
<dbReference type="GO" id="GO:0030496">
    <property type="term" value="C:midbody"/>
    <property type="evidence" value="ECO:0007669"/>
    <property type="project" value="TreeGrafter"/>
</dbReference>
<dbReference type="Pfam" id="PF14924">
    <property type="entry name" value="MAP10_N"/>
    <property type="match status" value="1"/>
</dbReference>
<name>A0A7M5X754_9CNID</name>
<keyword evidence="3" id="KW-1185">Reference proteome</keyword>
<dbReference type="GO" id="GO:0032467">
    <property type="term" value="P:positive regulation of cytokinesis"/>
    <property type="evidence" value="ECO:0007669"/>
    <property type="project" value="TreeGrafter"/>
</dbReference>
<evidence type="ECO:0000313" key="3">
    <source>
        <dbReference type="Proteomes" id="UP000594262"/>
    </source>
</evidence>
<feature type="compositionally biased region" description="Polar residues" evidence="1">
    <location>
        <begin position="687"/>
        <end position="696"/>
    </location>
</feature>
<dbReference type="GO" id="GO:0097431">
    <property type="term" value="C:mitotic spindle pole"/>
    <property type="evidence" value="ECO:0007669"/>
    <property type="project" value="TreeGrafter"/>
</dbReference>
<feature type="region of interest" description="Disordered" evidence="1">
    <location>
        <begin position="216"/>
        <end position="237"/>
    </location>
</feature>
<feature type="compositionally biased region" description="Polar residues" evidence="1">
    <location>
        <begin position="702"/>
        <end position="724"/>
    </location>
</feature>
<dbReference type="GO" id="GO:0008017">
    <property type="term" value="F:microtubule binding"/>
    <property type="evidence" value="ECO:0007669"/>
    <property type="project" value="InterPro"/>
</dbReference>
<dbReference type="Proteomes" id="UP000594262">
    <property type="component" value="Unplaced"/>
</dbReference>
<dbReference type="InterPro" id="IPR039302">
    <property type="entry name" value="MAP10"/>
</dbReference>